<feature type="compositionally biased region" description="Polar residues" evidence="4">
    <location>
        <begin position="105"/>
        <end position="119"/>
    </location>
</feature>
<evidence type="ECO:0000256" key="3">
    <source>
        <dbReference type="PROSITE-ProRule" id="PRU00339"/>
    </source>
</evidence>
<keyword evidence="7" id="KW-1185">Reference proteome</keyword>
<evidence type="ECO:0000256" key="4">
    <source>
        <dbReference type="SAM" id="MobiDB-lite"/>
    </source>
</evidence>
<keyword evidence="1" id="KW-0677">Repeat</keyword>
<protein>
    <recommendedName>
        <fullName evidence="5">Thioredoxin domain-containing protein</fullName>
    </recommendedName>
</protein>
<organism evidence="6 7">
    <name type="scientific">Crotalaria pallida</name>
    <name type="common">Smooth rattlebox</name>
    <name type="synonym">Crotalaria striata</name>
    <dbReference type="NCBI Taxonomy" id="3830"/>
    <lineage>
        <taxon>Eukaryota</taxon>
        <taxon>Viridiplantae</taxon>
        <taxon>Streptophyta</taxon>
        <taxon>Embryophyta</taxon>
        <taxon>Tracheophyta</taxon>
        <taxon>Spermatophyta</taxon>
        <taxon>Magnoliopsida</taxon>
        <taxon>eudicotyledons</taxon>
        <taxon>Gunneridae</taxon>
        <taxon>Pentapetalae</taxon>
        <taxon>rosids</taxon>
        <taxon>fabids</taxon>
        <taxon>Fabales</taxon>
        <taxon>Fabaceae</taxon>
        <taxon>Papilionoideae</taxon>
        <taxon>50 kb inversion clade</taxon>
        <taxon>genistoids sensu lato</taxon>
        <taxon>core genistoids</taxon>
        <taxon>Crotalarieae</taxon>
        <taxon>Crotalaria</taxon>
    </lineage>
</organism>
<evidence type="ECO:0000259" key="5">
    <source>
        <dbReference type="Pfam" id="PF00085"/>
    </source>
</evidence>
<dbReference type="SUPFAM" id="SSF48452">
    <property type="entry name" value="TPR-like"/>
    <property type="match status" value="1"/>
</dbReference>
<dbReference type="GO" id="GO:0006950">
    <property type="term" value="P:response to stress"/>
    <property type="evidence" value="ECO:0007669"/>
    <property type="project" value="UniProtKB-ARBA"/>
</dbReference>
<dbReference type="Gene3D" id="1.25.40.10">
    <property type="entry name" value="Tetratricopeptide repeat domain"/>
    <property type="match status" value="1"/>
</dbReference>
<proteinExistence type="predicted"/>
<dbReference type="Pfam" id="PF13174">
    <property type="entry name" value="TPR_6"/>
    <property type="match status" value="1"/>
</dbReference>
<dbReference type="FunFam" id="3.40.30.10:FF:000211">
    <property type="entry name" value="TPR repeat-containing thioredoxin TTL4"/>
    <property type="match status" value="1"/>
</dbReference>
<dbReference type="InterPro" id="IPR036249">
    <property type="entry name" value="Thioredoxin-like_sf"/>
</dbReference>
<feature type="domain" description="Thioredoxin" evidence="5">
    <location>
        <begin position="599"/>
        <end position="684"/>
    </location>
</feature>
<dbReference type="PROSITE" id="PS50005">
    <property type="entry name" value="TPR"/>
    <property type="match status" value="1"/>
</dbReference>
<dbReference type="InterPro" id="IPR019734">
    <property type="entry name" value="TPR_rpt"/>
</dbReference>
<dbReference type="PANTHER" id="PTHR46050">
    <property type="entry name" value="TPR REPEAT-CONTAINING THIOREDOXIN"/>
    <property type="match status" value="1"/>
</dbReference>
<feature type="compositionally biased region" description="Gly residues" evidence="4">
    <location>
        <begin position="198"/>
        <end position="209"/>
    </location>
</feature>
<feature type="repeat" description="TPR" evidence="3">
    <location>
        <begin position="221"/>
        <end position="254"/>
    </location>
</feature>
<dbReference type="Proteomes" id="UP001372338">
    <property type="component" value="Unassembled WGS sequence"/>
</dbReference>
<dbReference type="GO" id="GO:0005737">
    <property type="term" value="C:cytoplasm"/>
    <property type="evidence" value="ECO:0007669"/>
    <property type="project" value="TreeGrafter"/>
</dbReference>
<gene>
    <name evidence="6" type="ORF">RIF29_39001</name>
</gene>
<evidence type="ECO:0000313" key="7">
    <source>
        <dbReference type="Proteomes" id="UP001372338"/>
    </source>
</evidence>
<feature type="region of interest" description="Disordered" evidence="4">
    <location>
        <begin position="1"/>
        <end position="132"/>
    </location>
</feature>
<dbReference type="InterPro" id="IPR044534">
    <property type="entry name" value="TTL1-4"/>
</dbReference>
<evidence type="ECO:0000256" key="1">
    <source>
        <dbReference type="ARBA" id="ARBA00022737"/>
    </source>
</evidence>
<feature type="compositionally biased region" description="Low complexity" evidence="4">
    <location>
        <begin position="95"/>
        <end position="104"/>
    </location>
</feature>
<dbReference type="Pfam" id="PF13432">
    <property type="entry name" value="TPR_16"/>
    <property type="match status" value="1"/>
</dbReference>
<accession>A0AAN9E0E9</accession>
<keyword evidence="2 3" id="KW-0802">TPR repeat</keyword>
<evidence type="ECO:0000256" key="2">
    <source>
        <dbReference type="ARBA" id="ARBA00022803"/>
    </source>
</evidence>
<dbReference type="Pfam" id="PF00085">
    <property type="entry name" value="Thioredoxin"/>
    <property type="match status" value="1"/>
</dbReference>
<sequence>MSNPGKPISDVSGFGFHDSSSSAAAMTDRFRDSVSCGGEFNKPDFRELDLGSPVSTLRTRTGSGPAASSSSSSSGSISGGGTGQNPIPKRSESAPTPTTSNNTNHSGELSGSSENSPTNGRKPGHARSDSGAAAPLIYSGQSVNSPVLNVLPTGNICPSRRIVKTGMAAANRGSRSDVLGSGTGNYGTGSIMRPGNVKSGGIGGGSGGEGAKRGSVQSVDPEELKRVGNEHYKRGHFVEALGLYDRAIALSPGSAAYRSNRAAALTGLGRLVEAVRECEEAVRLDPNYGRAHHRLGTLFLRLGQIENARKHLSYPGLQPDPSEMQKLQTVEKHINKCADVRRVGEWKSVLREVDAAIAAGADSSPQLFMCRAEAFLKLHQIDDAESILLKFPKSEQHANSSSQARCFGMLSEAYSYFIRAQIEMALGRFENAVTAAEKASQIDSRNVEVAVLLNNVRMVARARVRGNDLFKSERFTEACSAYGEGLKLDPSNSVLYCNRAACWFKLGQWERSIEDSNQALLIQPNYTKALLRRAASNSKLERWEEAIKDYEVLRRELPNDNEVAEALFHAQVALKKSRGEEVHDLKFGGEVEEVSGLEQFRAAISLPGVSVVHFEIASNSQCKQISPFVDTLCGRYPSINFLKVDIQGSPTIATAENVRIVPTFKIYKNGSRVKEIVCPSRDMLEHSVRHYSL</sequence>
<dbReference type="EMBL" id="JAYWIO010000008">
    <property type="protein sequence ID" value="KAK7244183.1"/>
    <property type="molecule type" value="Genomic_DNA"/>
</dbReference>
<dbReference type="Pfam" id="PF13181">
    <property type="entry name" value="TPR_8"/>
    <property type="match status" value="1"/>
</dbReference>
<dbReference type="InterPro" id="IPR013766">
    <property type="entry name" value="Thioredoxin_domain"/>
</dbReference>
<dbReference type="AlphaFoldDB" id="A0AAN9E0E9"/>
<dbReference type="SUPFAM" id="SSF52833">
    <property type="entry name" value="Thioredoxin-like"/>
    <property type="match status" value="1"/>
</dbReference>
<dbReference type="Gene3D" id="3.40.30.10">
    <property type="entry name" value="Glutaredoxin"/>
    <property type="match status" value="1"/>
</dbReference>
<dbReference type="SMART" id="SM00028">
    <property type="entry name" value="TPR"/>
    <property type="match status" value="6"/>
</dbReference>
<feature type="compositionally biased region" description="Low complexity" evidence="4">
    <location>
        <begin position="61"/>
        <end position="76"/>
    </location>
</feature>
<name>A0AAN9E0E9_CROPI</name>
<dbReference type="CDD" id="cd02947">
    <property type="entry name" value="TRX_family"/>
    <property type="match status" value="1"/>
</dbReference>
<reference evidence="6 7" key="1">
    <citation type="submission" date="2024-01" db="EMBL/GenBank/DDBJ databases">
        <title>The genomes of 5 underutilized Papilionoideae crops provide insights into root nodulation and disease resistanc.</title>
        <authorList>
            <person name="Yuan L."/>
        </authorList>
    </citation>
    <scope>NUCLEOTIDE SEQUENCE [LARGE SCALE GENOMIC DNA]</scope>
    <source>
        <strain evidence="6">ZHUSHIDOU_FW_LH</strain>
        <tissue evidence="6">Leaf</tissue>
    </source>
</reference>
<dbReference type="PANTHER" id="PTHR46050:SF3">
    <property type="entry name" value="TPR REPEAT-CONTAINING THIOREDOXIN TTL1"/>
    <property type="match status" value="1"/>
</dbReference>
<dbReference type="InterPro" id="IPR011990">
    <property type="entry name" value="TPR-like_helical_dom_sf"/>
</dbReference>
<comment type="caution">
    <text evidence="6">The sequence shown here is derived from an EMBL/GenBank/DDBJ whole genome shotgun (WGS) entry which is preliminary data.</text>
</comment>
<evidence type="ECO:0000313" key="6">
    <source>
        <dbReference type="EMBL" id="KAK7244183.1"/>
    </source>
</evidence>
<feature type="region of interest" description="Disordered" evidence="4">
    <location>
        <begin position="190"/>
        <end position="219"/>
    </location>
</feature>